<gene>
    <name evidence="1" type="ORF">MCOL2_10660</name>
</gene>
<accession>W7DDW3</accession>
<organism evidence="1 2">
    <name type="scientific">Listeria fleischmannii FSL S10-1203</name>
    <dbReference type="NCBI Taxonomy" id="1265822"/>
    <lineage>
        <taxon>Bacteria</taxon>
        <taxon>Bacillati</taxon>
        <taxon>Bacillota</taxon>
        <taxon>Bacilli</taxon>
        <taxon>Bacillales</taxon>
        <taxon>Listeriaceae</taxon>
        <taxon>Listeria</taxon>
    </lineage>
</organism>
<dbReference type="Proteomes" id="UP000019241">
    <property type="component" value="Unassembled WGS sequence"/>
</dbReference>
<dbReference type="EMBL" id="AODM01000038">
    <property type="protein sequence ID" value="EUJ53460.1"/>
    <property type="molecule type" value="Genomic_DNA"/>
</dbReference>
<reference evidence="1 2" key="1">
    <citation type="submission" date="2012-12" db="EMBL/GenBank/DDBJ databases">
        <title>Novel taxa of Listeriaceae from agricultural environments in the United States.</title>
        <authorList>
            <person name="den Bakker H.C."/>
            <person name="Allred A."/>
            <person name="Warchocki S."/>
            <person name="Wright E.M."/>
            <person name="Burrell A."/>
            <person name="Nightingale K.K."/>
            <person name="Kephart D."/>
            <person name="Wiedmann M."/>
        </authorList>
    </citation>
    <scope>NUCLEOTIDE SEQUENCE [LARGE SCALE GENOMIC DNA]</scope>
    <source>
        <strain evidence="1 2">FSL S10-1203</strain>
    </source>
</reference>
<dbReference type="AlphaFoldDB" id="W7DDW3"/>
<evidence type="ECO:0000313" key="2">
    <source>
        <dbReference type="Proteomes" id="UP000019241"/>
    </source>
</evidence>
<protein>
    <submittedName>
        <fullName evidence="1">Uncharacterized protein</fullName>
    </submittedName>
</protein>
<sequence>MTKKSIYGLTFDDLTEWFLDKGQKKI</sequence>
<proteinExistence type="predicted"/>
<comment type="caution">
    <text evidence="1">The sequence shown here is derived from an EMBL/GenBank/DDBJ whole genome shotgun (WGS) entry which is preliminary data.</text>
</comment>
<name>W7DDW3_9LIST</name>
<evidence type="ECO:0000313" key="1">
    <source>
        <dbReference type="EMBL" id="EUJ53460.1"/>
    </source>
</evidence>